<feature type="transmembrane region" description="Helical" evidence="6">
    <location>
        <begin position="34"/>
        <end position="53"/>
    </location>
</feature>
<accession>A0A6V8PGA0</accession>
<dbReference type="Pfam" id="PF06146">
    <property type="entry name" value="PsiE"/>
    <property type="match status" value="1"/>
</dbReference>
<dbReference type="GO" id="GO:0005886">
    <property type="term" value="C:plasma membrane"/>
    <property type="evidence" value="ECO:0007669"/>
    <property type="project" value="UniProtKB-SubCell"/>
</dbReference>
<keyword evidence="5 6" id="KW-0472">Membrane</keyword>
<sequence>MNLVLVIILMGLTIGVIGLIVHDVQKIFAGNIEHGVISTLGSLLILWVLIELINTEISHLKGGKFYISVFIGVALVTVIRATMIATFKHEKPPLV</sequence>
<comment type="caution">
    <text evidence="7">The sequence shown here is derived from an EMBL/GenBank/DDBJ whole genome shotgun (WGS) entry which is preliminary data.</text>
</comment>
<protein>
    <submittedName>
        <fullName evidence="7">Uncharacterized protein</fullName>
    </submittedName>
</protein>
<dbReference type="InterPro" id="IPR020948">
    <property type="entry name" value="P_starv_induced_PsiE-like"/>
</dbReference>
<dbReference type="Proteomes" id="UP000588083">
    <property type="component" value="Unassembled WGS sequence"/>
</dbReference>
<keyword evidence="4 6" id="KW-1133">Transmembrane helix</keyword>
<evidence type="ECO:0000256" key="1">
    <source>
        <dbReference type="ARBA" id="ARBA00004651"/>
    </source>
</evidence>
<evidence type="ECO:0000313" key="7">
    <source>
        <dbReference type="EMBL" id="GFP31682.1"/>
    </source>
</evidence>
<keyword evidence="3 6" id="KW-0812">Transmembrane</keyword>
<dbReference type="EMBL" id="BLRZ01000501">
    <property type="protein sequence ID" value="GFP31682.1"/>
    <property type="molecule type" value="Genomic_DNA"/>
</dbReference>
<proteinExistence type="predicted"/>
<evidence type="ECO:0000256" key="3">
    <source>
        <dbReference type="ARBA" id="ARBA00022692"/>
    </source>
</evidence>
<keyword evidence="8" id="KW-1185">Reference proteome</keyword>
<organism evidence="7 8">
    <name type="scientific">Candidatus Hakubella thermalkaliphila</name>
    <dbReference type="NCBI Taxonomy" id="2754717"/>
    <lineage>
        <taxon>Bacteria</taxon>
        <taxon>Bacillati</taxon>
        <taxon>Actinomycetota</taxon>
        <taxon>Actinomycetota incertae sedis</taxon>
        <taxon>Candidatus Hakubellales</taxon>
        <taxon>Candidatus Hakubellaceae</taxon>
        <taxon>Candidatus Hakubella</taxon>
    </lineage>
</organism>
<feature type="transmembrane region" description="Helical" evidence="6">
    <location>
        <begin position="65"/>
        <end position="87"/>
    </location>
</feature>
<evidence type="ECO:0000256" key="6">
    <source>
        <dbReference type="SAM" id="Phobius"/>
    </source>
</evidence>
<evidence type="ECO:0000256" key="2">
    <source>
        <dbReference type="ARBA" id="ARBA00022475"/>
    </source>
</evidence>
<reference evidence="7 8" key="1">
    <citation type="journal article" date="2020" name="Front. Microbiol.">
        <title>Single-cell genomics of novel Actinobacteria with the Wood-Ljungdahl pathway discovered in a serpentinizing system.</title>
        <authorList>
            <person name="Merino N."/>
            <person name="Kawai M."/>
            <person name="Boyd E.S."/>
            <person name="Colman D.R."/>
            <person name="McGlynn S.E."/>
            <person name="Nealson K.H."/>
            <person name="Kurokawa K."/>
            <person name="Hongoh Y."/>
        </authorList>
    </citation>
    <scope>NUCLEOTIDE SEQUENCE [LARGE SCALE GENOMIC DNA]</scope>
    <source>
        <strain evidence="7 8">S34</strain>
    </source>
</reference>
<evidence type="ECO:0000256" key="5">
    <source>
        <dbReference type="ARBA" id="ARBA00023136"/>
    </source>
</evidence>
<comment type="subcellular location">
    <subcellularLocation>
        <location evidence="1">Cell membrane</location>
        <topology evidence="1">Multi-pass membrane protein</topology>
    </subcellularLocation>
</comment>
<keyword evidence="2" id="KW-1003">Cell membrane</keyword>
<name>A0A6V8PGA0_9ACTN</name>
<evidence type="ECO:0000313" key="8">
    <source>
        <dbReference type="Proteomes" id="UP000588083"/>
    </source>
</evidence>
<dbReference type="AlphaFoldDB" id="A0A6V8PGA0"/>
<evidence type="ECO:0000256" key="4">
    <source>
        <dbReference type="ARBA" id="ARBA00022989"/>
    </source>
</evidence>
<gene>
    <name evidence="7" type="ORF">HKBW3S34_02603</name>
</gene>